<reference evidence="1 2" key="1">
    <citation type="submission" date="2022-06" db="EMBL/GenBank/DDBJ databases">
        <authorList>
            <person name="Sun Q."/>
        </authorList>
    </citation>
    <scope>NUCLEOTIDE SEQUENCE [LARGE SCALE GENOMIC DNA]</scope>
    <source>
        <strain evidence="1 2">S153</strain>
    </source>
</reference>
<keyword evidence="2" id="KW-1185">Reference proteome</keyword>
<sequence>MLALESGERFCRADTLVAGVYLMQMIGDMDVATKVAIAQCAAYDEVKLQSAKGLGENDMTLVQSDEHAFCEF</sequence>
<proteinExistence type="predicted"/>
<comment type="caution">
    <text evidence="1">The sequence shown here is derived from an EMBL/GenBank/DDBJ whole genome shotgun (WGS) entry which is preliminary data.</text>
</comment>
<organism evidence="1 2">
    <name type="scientific">Ciceribacter sichuanensis</name>
    <dbReference type="NCBI Taxonomy" id="2949647"/>
    <lineage>
        <taxon>Bacteria</taxon>
        <taxon>Pseudomonadati</taxon>
        <taxon>Pseudomonadota</taxon>
        <taxon>Alphaproteobacteria</taxon>
        <taxon>Hyphomicrobiales</taxon>
        <taxon>Rhizobiaceae</taxon>
        <taxon>Ciceribacter</taxon>
    </lineage>
</organism>
<dbReference type="RefSeq" id="WP_250943912.1">
    <property type="nucleotide sequence ID" value="NZ_JAMQAY010000001.1"/>
</dbReference>
<evidence type="ECO:0000313" key="1">
    <source>
        <dbReference type="EMBL" id="MCM2400143.1"/>
    </source>
</evidence>
<dbReference type="Proteomes" id="UP001155079">
    <property type="component" value="Unassembled WGS sequence"/>
</dbReference>
<evidence type="ECO:0000313" key="2">
    <source>
        <dbReference type="Proteomes" id="UP001155079"/>
    </source>
</evidence>
<name>A0ABT0V2X2_9HYPH</name>
<accession>A0ABT0V2X2</accession>
<gene>
    <name evidence="1" type="ORF">NBH20_03190</name>
</gene>
<protein>
    <submittedName>
        <fullName evidence="1">Uncharacterized protein</fullName>
    </submittedName>
</protein>
<dbReference type="EMBL" id="JAMQAY010000001">
    <property type="protein sequence ID" value="MCM2400143.1"/>
    <property type="molecule type" value="Genomic_DNA"/>
</dbReference>